<organism evidence="9 10">
    <name type="scientific">Treponema saccharophilum DSM 2985</name>
    <dbReference type="NCBI Taxonomy" id="907348"/>
    <lineage>
        <taxon>Bacteria</taxon>
        <taxon>Pseudomonadati</taxon>
        <taxon>Spirochaetota</taxon>
        <taxon>Spirochaetia</taxon>
        <taxon>Spirochaetales</taxon>
        <taxon>Treponemataceae</taxon>
        <taxon>Treponema</taxon>
    </lineage>
</organism>
<comment type="subcellular location">
    <subcellularLocation>
        <location evidence="4">Cytoplasm</location>
    </subcellularLocation>
</comment>
<feature type="domain" description="Pyrroline-5-carboxylate reductase catalytic N-terminal" evidence="7">
    <location>
        <begin position="8"/>
        <end position="101"/>
    </location>
</feature>
<keyword evidence="3 4" id="KW-0560">Oxidoreductase</keyword>
<dbReference type="RefSeq" id="WP_002704877.1">
    <property type="nucleotide sequence ID" value="NZ_AGRW01000049.1"/>
</dbReference>
<keyword evidence="4" id="KW-0028">Amino-acid biosynthesis</keyword>
<evidence type="ECO:0000259" key="8">
    <source>
        <dbReference type="Pfam" id="PF14748"/>
    </source>
</evidence>
<comment type="catalytic activity">
    <reaction evidence="4">
        <text>L-proline + NADP(+) = (S)-1-pyrroline-5-carboxylate + NADPH + 2 H(+)</text>
        <dbReference type="Rhea" id="RHEA:14109"/>
        <dbReference type="ChEBI" id="CHEBI:15378"/>
        <dbReference type="ChEBI" id="CHEBI:17388"/>
        <dbReference type="ChEBI" id="CHEBI:57783"/>
        <dbReference type="ChEBI" id="CHEBI:58349"/>
        <dbReference type="ChEBI" id="CHEBI:60039"/>
        <dbReference type="EC" id="1.5.1.2"/>
    </reaction>
</comment>
<name>H7ELL7_9SPIR</name>
<dbReference type="HAMAP" id="MF_01925">
    <property type="entry name" value="P5C_reductase"/>
    <property type="match status" value="1"/>
</dbReference>
<dbReference type="SUPFAM" id="SSF51735">
    <property type="entry name" value="NAD(P)-binding Rossmann-fold domains"/>
    <property type="match status" value="1"/>
</dbReference>
<dbReference type="InterPro" id="IPR028939">
    <property type="entry name" value="P5C_Rdtase_cat_N"/>
</dbReference>
<accession>H7ELL7</accession>
<comment type="caution">
    <text evidence="9">The sequence shown here is derived from an EMBL/GenBank/DDBJ whole genome shotgun (WGS) entry which is preliminary data.</text>
</comment>
<sequence>MKDIKDIRVACVGCGVMGGALVRAMAKVVGADRITVSAASYGEASSFAEKTGVRAAKTNADAVSGADFVFLAVKPAYIRDVLSEIRPFVRKDAVYVSMAAGVTLKTIGELRAVRIMPNIPATVGEGMVALCSTEGVSSDDLSLVKTLLSESGRVDEIPERLMDGVTAVSGSGPAYAFLFIEALADAAVRFGMPRKQAYVYAAQTLKGAAELFLNDGRSVSELKDAVCSPAGTTIEGVIALEESGFRAAVINAATAAFEKSVELGQK</sequence>
<dbReference type="PATRIC" id="fig|907348.3.peg.1809"/>
<dbReference type="InterPro" id="IPR029036">
    <property type="entry name" value="P5CR_dimer"/>
</dbReference>
<dbReference type="OrthoDB" id="9805754at2"/>
<dbReference type="GO" id="GO:0004735">
    <property type="term" value="F:pyrroline-5-carboxylate reductase activity"/>
    <property type="evidence" value="ECO:0007669"/>
    <property type="project" value="UniProtKB-UniRule"/>
</dbReference>
<keyword evidence="4" id="KW-0963">Cytoplasm</keyword>
<proteinExistence type="inferred from homology"/>
<dbReference type="eggNOG" id="COG0345">
    <property type="taxonomic scope" value="Bacteria"/>
</dbReference>
<dbReference type="Proteomes" id="UP000003571">
    <property type="component" value="Unassembled WGS sequence"/>
</dbReference>
<dbReference type="AlphaFoldDB" id="H7ELL7"/>
<feature type="domain" description="Pyrroline-5-carboxylate reductase dimerisation" evidence="8">
    <location>
        <begin position="159"/>
        <end position="263"/>
    </location>
</feature>
<feature type="binding site" evidence="6">
    <location>
        <position position="59"/>
    </location>
    <ligand>
        <name>NADPH</name>
        <dbReference type="ChEBI" id="CHEBI:57783"/>
    </ligand>
</feature>
<dbReference type="EMBL" id="AGRW01000049">
    <property type="protein sequence ID" value="EIC01558.1"/>
    <property type="molecule type" value="Genomic_DNA"/>
</dbReference>
<comment type="pathway">
    <text evidence="4">Amino-acid biosynthesis; L-proline biosynthesis; L-proline from L-glutamate 5-semialdehyde: step 1/1.</text>
</comment>
<keyword evidence="4" id="KW-0641">Proline biosynthesis</keyword>
<dbReference type="PIRSF" id="PIRSF000193">
    <property type="entry name" value="Pyrrol-5-carb_rd"/>
    <property type="match status" value="1"/>
</dbReference>
<evidence type="ECO:0000313" key="9">
    <source>
        <dbReference type="EMBL" id="EIC01558.1"/>
    </source>
</evidence>
<dbReference type="GO" id="GO:0005737">
    <property type="term" value="C:cytoplasm"/>
    <property type="evidence" value="ECO:0007669"/>
    <property type="project" value="UniProtKB-SubCell"/>
</dbReference>
<keyword evidence="10" id="KW-1185">Reference proteome</keyword>
<dbReference type="InterPro" id="IPR036291">
    <property type="entry name" value="NAD(P)-bd_dom_sf"/>
</dbReference>
<evidence type="ECO:0000256" key="2">
    <source>
        <dbReference type="ARBA" id="ARBA00022857"/>
    </source>
</evidence>
<dbReference type="EC" id="1.5.1.2" evidence="4 5"/>
<dbReference type="STRING" id="907348.TresaDRAFT_1167"/>
<evidence type="ECO:0000259" key="7">
    <source>
        <dbReference type="Pfam" id="PF03807"/>
    </source>
</evidence>
<comment type="similarity">
    <text evidence="1 4">Belongs to the pyrroline-5-carboxylate reductase family.</text>
</comment>
<comment type="catalytic activity">
    <reaction evidence="4">
        <text>L-proline + NAD(+) = (S)-1-pyrroline-5-carboxylate + NADH + 2 H(+)</text>
        <dbReference type="Rhea" id="RHEA:14105"/>
        <dbReference type="ChEBI" id="CHEBI:15378"/>
        <dbReference type="ChEBI" id="CHEBI:17388"/>
        <dbReference type="ChEBI" id="CHEBI:57540"/>
        <dbReference type="ChEBI" id="CHEBI:57945"/>
        <dbReference type="ChEBI" id="CHEBI:60039"/>
        <dbReference type="EC" id="1.5.1.2"/>
    </reaction>
</comment>
<evidence type="ECO:0000256" key="3">
    <source>
        <dbReference type="ARBA" id="ARBA00023002"/>
    </source>
</evidence>
<evidence type="ECO:0000256" key="6">
    <source>
        <dbReference type="PIRSR" id="PIRSR000193-1"/>
    </source>
</evidence>
<dbReference type="SUPFAM" id="SSF48179">
    <property type="entry name" value="6-phosphogluconate dehydrogenase C-terminal domain-like"/>
    <property type="match status" value="1"/>
</dbReference>
<dbReference type="PANTHER" id="PTHR11645:SF0">
    <property type="entry name" value="PYRROLINE-5-CARBOXYLATE REDUCTASE 3"/>
    <property type="match status" value="1"/>
</dbReference>
<dbReference type="Gene3D" id="1.10.3730.10">
    <property type="entry name" value="ProC C-terminal domain-like"/>
    <property type="match status" value="1"/>
</dbReference>
<evidence type="ECO:0000256" key="1">
    <source>
        <dbReference type="ARBA" id="ARBA00005525"/>
    </source>
</evidence>
<dbReference type="InterPro" id="IPR000304">
    <property type="entry name" value="Pyrroline-COOH_reductase"/>
</dbReference>
<dbReference type="FunFam" id="1.10.3730.10:FF:000001">
    <property type="entry name" value="Pyrroline-5-carboxylate reductase"/>
    <property type="match status" value="1"/>
</dbReference>
<dbReference type="NCBIfam" id="TIGR00112">
    <property type="entry name" value="proC"/>
    <property type="match status" value="1"/>
</dbReference>
<dbReference type="GO" id="GO:0055129">
    <property type="term" value="P:L-proline biosynthetic process"/>
    <property type="evidence" value="ECO:0007669"/>
    <property type="project" value="UniProtKB-UniRule"/>
</dbReference>
<keyword evidence="2 4" id="KW-0521">NADP</keyword>
<evidence type="ECO:0000256" key="4">
    <source>
        <dbReference type="HAMAP-Rule" id="MF_01925"/>
    </source>
</evidence>
<comment type="function">
    <text evidence="4">Catalyzes the reduction of 1-pyrroline-5-carboxylate (PCA) to L-proline.</text>
</comment>
<evidence type="ECO:0000256" key="5">
    <source>
        <dbReference type="NCBIfam" id="TIGR00112"/>
    </source>
</evidence>
<dbReference type="UniPathway" id="UPA00098">
    <property type="reaction ID" value="UER00361"/>
</dbReference>
<gene>
    <name evidence="4" type="primary">proC</name>
    <name evidence="9" type="ORF">TresaDRAFT_1167</name>
</gene>
<dbReference type="PANTHER" id="PTHR11645">
    <property type="entry name" value="PYRROLINE-5-CARBOXYLATE REDUCTASE"/>
    <property type="match status" value="1"/>
</dbReference>
<dbReference type="Pfam" id="PF03807">
    <property type="entry name" value="F420_oxidored"/>
    <property type="match status" value="1"/>
</dbReference>
<dbReference type="Pfam" id="PF14748">
    <property type="entry name" value="P5CR_dimer"/>
    <property type="match status" value="1"/>
</dbReference>
<feature type="binding site" evidence="6">
    <location>
        <begin position="72"/>
        <end position="75"/>
    </location>
    <ligand>
        <name>NADP(+)</name>
        <dbReference type="ChEBI" id="CHEBI:58349"/>
    </ligand>
</feature>
<dbReference type="Gene3D" id="3.40.50.720">
    <property type="entry name" value="NAD(P)-binding Rossmann-like Domain"/>
    <property type="match status" value="1"/>
</dbReference>
<reference evidence="9 10" key="1">
    <citation type="submission" date="2011-09" db="EMBL/GenBank/DDBJ databases">
        <title>The draft genome of Treponema saccharophilum DSM 2985.</title>
        <authorList>
            <consortium name="US DOE Joint Genome Institute (JGI-PGF)"/>
            <person name="Lucas S."/>
            <person name="Copeland A."/>
            <person name="Lapidus A."/>
            <person name="Glavina del Rio T."/>
            <person name="Dalin E."/>
            <person name="Tice H."/>
            <person name="Bruce D."/>
            <person name="Goodwin L."/>
            <person name="Pitluck S."/>
            <person name="Peters L."/>
            <person name="Kyrpides N."/>
            <person name="Mavromatis K."/>
            <person name="Ivanova N."/>
            <person name="Markowitz V."/>
            <person name="Cheng J.-F."/>
            <person name="Hugenholtz P."/>
            <person name="Woyke T."/>
            <person name="Wu D."/>
            <person name="Gronow S."/>
            <person name="Wellnitz S."/>
            <person name="Brambilla E."/>
            <person name="Klenk H.-P."/>
            <person name="Eisen J.A."/>
        </authorList>
    </citation>
    <scope>NUCLEOTIDE SEQUENCE [LARGE SCALE GENOMIC DNA]</scope>
    <source>
        <strain evidence="9 10">DSM 2985</strain>
    </source>
</reference>
<dbReference type="InterPro" id="IPR008927">
    <property type="entry name" value="6-PGluconate_DH-like_C_sf"/>
</dbReference>
<evidence type="ECO:0000313" key="10">
    <source>
        <dbReference type="Proteomes" id="UP000003571"/>
    </source>
</evidence>
<protein>
    <recommendedName>
        <fullName evidence="4 5">Pyrroline-5-carboxylate reductase</fullName>
        <shortName evidence="4">P5C reductase</shortName>
        <shortName evidence="4">P5CR</shortName>
        <ecNumber evidence="4 5">1.5.1.2</ecNumber>
    </recommendedName>
    <alternativeName>
        <fullName evidence="4">PCA reductase</fullName>
    </alternativeName>
</protein>